<evidence type="ECO:0000313" key="1">
    <source>
        <dbReference type="EMBL" id="KAF2886811.1"/>
    </source>
</evidence>
<proteinExistence type="predicted"/>
<accession>A0A8K0CKP0</accession>
<organism evidence="1 2">
    <name type="scientific">Ignelater luminosus</name>
    <name type="common">Cucubano</name>
    <name type="synonym">Pyrophorus luminosus</name>
    <dbReference type="NCBI Taxonomy" id="2038154"/>
    <lineage>
        <taxon>Eukaryota</taxon>
        <taxon>Metazoa</taxon>
        <taxon>Ecdysozoa</taxon>
        <taxon>Arthropoda</taxon>
        <taxon>Hexapoda</taxon>
        <taxon>Insecta</taxon>
        <taxon>Pterygota</taxon>
        <taxon>Neoptera</taxon>
        <taxon>Endopterygota</taxon>
        <taxon>Coleoptera</taxon>
        <taxon>Polyphaga</taxon>
        <taxon>Elateriformia</taxon>
        <taxon>Elateroidea</taxon>
        <taxon>Elateridae</taxon>
        <taxon>Agrypninae</taxon>
        <taxon>Pyrophorini</taxon>
        <taxon>Ignelater</taxon>
    </lineage>
</organism>
<dbReference type="OrthoDB" id="8196822at2759"/>
<dbReference type="EMBL" id="VTPC01086352">
    <property type="protein sequence ID" value="KAF2886811.1"/>
    <property type="molecule type" value="Genomic_DNA"/>
</dbReference>
<dbReference type="AlphaFoldDB" id="A0A8K0CKP0"/>
<protein>
    <submittedName>
        <fullName evidence="1">Uncharacterized protein</fullName>
    </submittedName>
</protein>
<keyword evidence="2" id="KW-1185">Reference proteome</keyword>
<reference evidence="1" key="1">
    <citation type="submission" date="2019-08" db="EMBL/GenBank/DDBJ databases">
        <title>The genome of the North American firefly Photinus pyralis.</title>
        <authorList>
            <consortium name="Photinus pyralis genome working group"/>
            <person name="Fallon T.R."/>
            <person name="Sander Lower S.E."/>
            <person name="Weng J.-K."/>
        </authorList>
    </citation>
    <scope>NUCLEOTIDE SEQUENCE</scope>
    <source>
        <strain evidence="1">TRF0915ILg1</strain>
        <tissue evidence="1">Whole body</tissue>
    </source>
</reference>
<evidence type="ECO:0000313" key="2">
    <source>
        <dbReference type="Proteomes" id="UP000801492"/>
    </source>
</evidence>
<name>A0A8K0CKP0_IGNLU</name>
<gene>
    <name evidence="1" type="ORF">ILUMI_19362</name>
</gene>
<dbReference type="Proteomes" id="UP000801492">
    <property type="component" value="Unassembled WGS sequence"/>
</dbReference>
<sequence>MNARLTDYDVAGLADIAFTKAARLEIAQTGFRCTGIQPFNREAPSPTVVPENEPEPPTNALPVTSTTFQEAVPGTSANVKKVIDVLKICGLFELPQTKHWLQEKELFTKARF</sequence>
<comment type="caution">
    <text evidence="1">The sequence shown here is derived from an EMBL/GenBank/DDBJ whole genome shotgun (WGS) entry which is preliminary data.</text>
</comment>